<keyword evidence="5" id="KW-0175">Coiled coil</keyword>
<dbReference type="GO" id="GO:0006355">
    <property type="term" value="P:regulation of DNA-templated transcription"/>
    <property type="evidence" value="ECO:0007669"/>
    <property type="project" value="InterPro"/>
</dbReference>
<comment type="subcellular location">
    <subcellularLocation>
        <location evidence="4">Nucleus</location>
    </subcellularLocation>
</comment>
<evidence type="ECO:0000256" key="2">
    <source>
        <dbReference type="ARBA" id="ARBA00023163"/>
    </source>
</evidence>
<dbReference type="InterPro" id="IPR038704">
    <property type="entry name" value="YEAST_sf"/>
</dbReference>
<keyword evidence="1" id="KW-0805">Transcription regulation</keyword>
<feature type="domain" description="YEATS" evidence="6">
    <location>
        <begin position="21"/>
        <end position="194"/>
    </location>
</feature>
<proteinExistence type="predicted"/>
<dbReference type="InterPro" id="IPR005033">
    <property type="entry name" value="YEATS"/>
</dbReference>
<evidence type="ECO:0000256" key="5">
    <source>
        <dbReference type="SAM" id="Coils"/>
    </source>
</evidence>
<dbReference type="PROSITE" id="PS51037">
    <property type="entry name" value="YEATS"/>
    <property type="match status" value="1"/>
</dbReference>
<dbReference type="PANTHER" id="PTHR47573">
    <property type="entry name" value="PROTEIN AF-9 HOMOLOG"/>
    <property type="match status" value="1"/>
</dbReference>
<reference evidence="8" key="1">
    <citation type="submission" date="2024-02" db="UniProtKB">
        <authorList>
            <consortium name="WormBaseParasite"/>
        </authorList>
    </citation>
    <scope>IDENTIFICATION</scope>
</reference>
<feature type="coiled-coil region" evidence="5">
    <location>
        <begin position="173"/>
        <end position="204"/>
    </location>
</feature>
<dbReference type="CDD" id="cd16909">
    <property type="entry name" value="YEATS_GAS41_like"/>
    <property type="match status" value="1"/>
</dbReference>
<keyword evidence="7" id="KW-1185">Reference proteome</keyword>
<accession>A0AAF3EFP2</accession>
<evidence type="ECO:0000259" key="6">
    <source>
        <dbReference type="PROSITE" id="PS51037"/>
    </source>
</evidence>
<sequence>MGAKRLTIHFWQPMANEGNERIRGKSIVKPVVYGNTAEAFGYKRESDGHTHKWTVFVRPYLNEDGSRWIRKVQFKLHESYANSTRVIEQPPFEVTETGWGEFEVQMRIYFADQNEKPVTAFHYLRLFQPVFNVFQDPTTMMYKILTTGDAKKHDPRMFYHDLIARRKKTVDTVAMAKQEISKEIEDLRESLREAHRLIIKYRNEAESGESGPATPNVSFSVG</sequence>
<evidence type="ECO:0000256" key="3">
    <source>
        <dbReference type="ARBA" id="ARBA00023242"/>
    </source>
</evidence>
<keyword evidence="2" id="KW-0804">Transcription</keyword>
<keyword evidence="3 4" id="KW-0539">Nucleus</keyword>
<dbReference type="AlphaFoldDB" id="A0AAF3EFP2"/>
<dbReference type="Gene3D" id="2.60.40.1970">
    <property type="entry name" value="YEATS domain"/>
    <property type="match status" value="1"/>
</dbReference>
<organism evidence="7 8">
    <name type="scientific">Mesorhabditis belari</name>
    <dbReference type="NCBI Taxonomy" id="2138241"/>
    <lineage>
        <taxon>Eukaryota</taxon>
        <taxon>Metazoa</taxon>
        <taxon>Ecdysozoa</taxon>
        <taxon>Nematoda</taxon>
        <taxon>Chromadorea</taxon>
        <taxon>Rhabditida</taxon>
        <taxon>Rhabditina</taxon>
        <taxon>Rhabditomorpha</taxon>
        <taxon>Rhabditoidea</taxon>
        <taxon>Rhabditidae</taxon>
        <taxon>Mesorhabditinae</taxon>
        <taxon>Mesorhabditis</taxon>
    </lineage>
</organism>
<evidence type="ECO:0000256" key="1">
    <source>
        <dbReference type="ARBA" id="ARBA00023015"/>
    </source>
</evidence>
<evidence type="ECO:0000256" key="4">
    <source>
        <dbReference type="PROSITE-ProRule" id="PRU00376"/>
    </source>
</evidence>
<dbReference type="Proteomes" id="UP000887575">
    <property type="component" value="Unassembled WGS sequence"/>
</dbReference>
<dbReference type="GO" id="GO:0005634">
    <property type="term" value="C:nucleus"/>
    <property type="evidence" value="ECO:0007669"/>
    <property type="project" value="UniProtKB-SubCell"/>
</dbReference>
<evidence type="ECO:0000313" key="7">
    <source>
        <dbReference type="Proteomes" id="UP000887575"/>
    </source>
</evidence>
<evidence type="ECO:0000313" key="8">
    <source>
        <dbReference type="WBParaSite" id="MBELARI_LOCUS12689"/>
    </source>
</evidence>
<dbReference type="WBParaSite" id="MBELARI_LOCUS12689">
    <property type="protein sequence ID" value="MBELARI_LOCUS12689"/>
    <property type="gene ID" value="MBELARI_LOCUS12689"/>
</dbReference>
<dbReference type="Pfam" id="PF03366">
    <property type="entry name" value="YEATS"/>
    <property type="match status" value="1"/>
</dbReference>
<dbReference type="InterPro" id="IPR055129">
    <property type="entry name" value="YEATS_dom"/>
</dbReference>
<dbReference type="PANTHER" id="PTHR47573:SF1">
    <property type="entry name" value="PROTEIN AF-9 HOMOLOG"/>
    <property type="match status" value="1"/>
</dbReference>
<name>A0AAF3EFP2_9BILA</name>
<protein>
    <recommendedName>
        <fullName evidence="6">YEATS domain-containing protein</fullName>
    </recommendedName>
</protein>